<dbReference type="SUPFAM" id="SSF47781">
    <property type="entry name" value="RuvA domain 2-like"/>
    <property type="match status" value="3"/>
</dbReference>
<dbReference type="InterPro" id="IPR010994">
    <property type="entry name" value="RuvA_2-like"/>
</dbReference>
<dbReference type="PANTHER" id="PTHR21180:SF32">
    <property type="entry name" value="ENDONUCLEASE_EXONUCLEASE_PHOSPHATASE FAMILY DOMAIN-CONTAINING PROTEIN 1"/>
    <property type="match status" value="1"/>
</dbReference>
<dbReference type="AlphaFoldDB" id="A0A2W2ADT3"/>
<gene>
    <name evidence="1" type="ORF">DN068_08555</name>
</gene>
<keyword evidence="2" id="KW-1185">Reference proteome</keyword>
<dbReference type="PANTHER" id="PTHR21180">
    <property type="entry name" value="ENDONUCLEASE/EXONUCLEASE/PHOSPHATASE FAMILY DOMAIN-CONTAINING PROTEIN 1"/>
    <property type="match status" value="1"/>
</dbReference>
<protein>
    <recommendedName>
        <fullName evidence="3">Helix-hairpin-helix domain-containing protein</fullName>
    </recommendedName>
</protein>
<dbReference type="InterPro" id="IPR051675">
    <property type="entry name" value="Endo/Exo/Phosphatase_dom_1"/>
</dbReference>
<dbReference type="GO" id="GO:0015627">
    <property type="term" value="C:type II protein secretion system complex"/>
    <property type="evidence" value="ECO:0007669"/>
    <property type="project" value="TreeGrafter"/>
</dbReference>
<dbReference type="Gene3D" id="1.10.150.280">
    <property type="entry name" value="AF1531-like domain"/>
    <property type="match status" value="2"/>
</dbReference>
<dbReference type="Pfam" id="PF12836">
    <property type="entry name" value="HHH_3"/>
    <property type="match status" value="2"/>
</dbReference>
<organism evidence="1 2">
    <name type="scientific">Taibaiella soli</name>
    <dbReference type="NCBI Taxonomy" id="1649169"/>
    <lineage>
        <taxon>Bacteria</taxon>
        <taxon>Pseudomonadati</taxon>
        <taxon>Bacteroidota</taxon>
        <taxon>Chitinophagia</taxon>
        <taxon>Chitinophagales</taxon>
        <taxon>Chitinophagaceae</taxon>
        <taxon>Taibaiella</taxon>
    </lineage>
</organism>
<dbReference type="RefSeq" id="WP_110998494.1">
    <property type="nucleotide sequence ID" value="NZ_QKTW01000013.1"/>
</dbReference>
<accession>A0A2W2ADT3</accession>
<dbReference type="GO" id="GO:0015628">
    <property type="term" value="P:protein secretion by the type II secretion system"/>
    <property type="evidence" value="ECO:0007669"/>
    <property type="project" value="TreeGrafter"/>
</dbReference>
<dbReference type="Proteomes" id="UP000248745">
    <property type="component" value="Unassembled WGS sequence"/>
</dbReference>
<name>A0A2W2ADT3_9BACT</name>
<dbReference type="OrthoDB" id="981124at2"/>
<comment type="caution">
    <text evidence="1">The sequence shown here is derived from an EMBL/GenBank/DDBJ whole genome shotgun (WGS) entry which is preliminary data.</text>
</comment>
<evidence type="ECO:0000313" key="2">
    <source>
        <dbReference type="Proteomes" id="UP000248745"/>
    </source>
</evidence>
<sequence length="294" mass="33970">MKKIFLSYFSFTQSERRGASVLIILLLILQAVFFTMSFMTVPYETTAEEAEWRLAWVKRQMNERAEETKNGTVPDMATLFSFDPNTLDSAEFRKLGLKEKTVHLLLNWRRKGKVFYKKEDLKPLYTLSDADYERIEPFIKISNTTGAEHFSSYPTYKREPEPAFLNLNSTDSASLVKLNGIGPTLAHKIVARRQALGGFINYEQLLEIYRFPDSTFQQLQQKLRIDPSAIIKIKLNTCSIEQLKAHPYIGEKVGNNIILLRNGLGHYENIEQLKQVPLMNAEIYRKIAPYFIAE</sequence>
<reference evidence="1 2" key="1">
    <citation type="submission" date="2018-06" db="EMBL/GenBank/DDBJ databases">
        <title>Mucibacter soli gen. nov., sp. nov., a new member of the family Chitinophagaceae producing mucin.</title>
        <authorList>
            <person name="Kim M.-K."/>
            <person name="Park S."/>
            <person name="Kim T.-S."/>
            <person name="Joung Y."/>
            <person name="Han J.-H."/>
            <person name="Kim S.B."/>
        </authorList>
    </citation>
    <scope>NUCLEOTIDE SEQUENCE [LARGE SCALE GENOMIC DNA]</scope>
    <source>
        <strain evidence="1 2">R1-15</strain>
    </source>
</reference>
<evidence type="ECO:0000313" key="1">
    <source>
        <dbReference type="EMBL" id="PZF73431.1"/>
    </source>
</evidence>
<dbReference type="EMBL" id="QKTW01000013">
    <property type="protein sequence ID" value="PZF73431.1"/>
    <property type="molecule type" value="Genomic_DNA"/>
</dbReference>
<proteinExistence type="predicted"/>
<evidence type="ECO:0008006" key="3">
    <source>
        <dbReference type="Google" id="ProtNLM"/>
    </source>
</evidence>